<sequence>MKALSIRQPWAWLVVNGFKPIENRDWPTRYRGRFLVHASKGMTRDEYEDARDLAHELGITIPAPHELERGGIVGEATITGCVDHSASPWFFGKFGFALVDAKQLPFRPLKGQLGFFDVEVAP</sequence>
<comment type="caution">
    <text evidence="2">The sequence shown here is derived from an EMBL/GenBank/DDBJ whole genome shotgun (WGS) entry which is preliminary data.</text>
</comment>
<gene>
    <name evidence="2" type="ORF">I5I61_09705</name>
</gene>
<evidence type="ECO:0000259" key="1">
    <source>
        <dbReference type="Pfam" id="PF04266"/>
    </source>
</evidence>
<name>A0ABS0KIC8_PSENT</name>
<organism evidence="2 3">
    <name type="scientific">Pseudomonas nitroreducens</name>
    <dbReference type="NCBI Taxonomy" id="46680"/>
    <lineage>
        <taxon>Bacteria</taxon>
        <taxon>Pseudomonadati</taxon>
        <taxon>Pseudomonadota</taxon>
        <taxon>Gammaproteobacteria</taxon>
        <taxon>Pseudomonadales</taxon>
        <taxon>Pseudomonadaceae</taxon>
        <taxon>Pseudomonas</taxon>
    </lineage>
</organism>
<reference evidence="2 3" key="1">
    <citation type="submission" date="2020-11" db="EMBL/GenBank/DDBJ databases">
        <title>Enhanced detection system for hospital associated transmission using whole genome sequencing surveillance.</title>
        <authorList>
            <person name="Harrison L.H."/>
            <person name="Van Tyne D."/>
            <person name="Marsh J.W."/>
            <person name="Griffith M.P."/>
            <person name="Snyder D.J."/>
            <person name="Cooper V.S."/>
            <person name="Mustapha M."/>
        </authorList>
    </citation>
    <scope>NUCLEOTIDE SEQUENCE [LARGE SCALE GENOMIC DNA]</scope>
    <source>
        <strain evidence="2 3">PSA00705</strain>
    </source>
</reference>
<evidence type="ECO:0000313" key="2">
    <source>
        <dbReference type="EMBL" id="MBG6287718.1"/>
    </source>
</evidence>
<dbReference type="RefSeq" id="WP_196912564.1">
    <property type="nucleotide sequence ID" value="NZ_JADTFC010000017.1"/>
</dbReference>
<evidence type="ECO:0000313" key="3">
    <source>
        <dbReference type="Proteomes" id="UP000608450"/>
    </source>
</evidence>
<keyword evidence="3" id="KW-1185">Reference proteome</keyword>
<protein>
    <submittedName>
        <fullName evidence="2">ASCH domain-containing protein</fullName>
    </submittedName>
</protein>
<proteinExistence type="predicted"/>
<feature type="domain" description="ASCH" evidence="1">
    <location>
        <begin position="4"/>
        <end position="84"/>
    </location>
</feature>
<dbReference type="InterPro" id="IPR015947">
    <property type="entry name" value="PUA-like_sf"/>
</dbReference>
<dbReference type="CDD" id="cd06554">
    <property type="entry name" value="ASCH_ASC-1_like"/>
    <property type="match status" value="1"/>
</dbReference>
<dbReference type="Gene3D" id="2.30.130.30">
    <property type="entry name" value="Hypothetical protein"/>
    <property type="match status" value="1"/>
</dbReference>
<accession>A0ABS0KIC8</accession>
<dbReference type="SUPFAM" id="SSF88697">
    <property type="entry name" value="PUA domain-like"/>
    <property type="match status" value="1"/>
</dbReference>
<dbReference type="Pfam" id="PF04266">
    <property type="entry name" value="ASCH"/>
    <property type="match status" value="1"/>
</dbReference>
<dbReference type="Proteomes" id="UP000608450">
    <property type="component" value="Unassembled WGS sequence"/>
</dbReference>
<dbReference type="InterPro" id="IPR007374">
    <property type="entry name" value="ASCH_domain"/>
</dbReference>
<dbReference type="EMBL" id="JADTFC010000017">
    <property type="protein sequence ID" value="MBG6287718.1"/>
    <property type="molecule type" value="Genomic_DNA"/>
</dbReference>